<organism evidence="1 2">
    <name type="scientific">Algoriphagus aquatilis</name>
    <dbReference type="NCBI Taxonomy" id="490186"/>
    <lineage>
        <taxon>Bacteria</taxon>
        <taxon>Pseudomonadati</taxon>
        <taxon>Bacteroidota</taxon>
        <taxon>Cytophagia</taxon>
        <taxon>Cytophagales</taxon>
        <taxon>Cyclobacteriaceae</taxon>
        <taxon>Algoriphagus</taxon>
    </lineage>
</organism>
<evidence type="ECO:0000313" key="2">
    <source>
        <dbReference type="Proteomes" id="UP001596163"/>
    </source>
</evidence>
<protein>
    <submittedName>
        <fullName evidence="1">Uncharacterized protein</fullName>
    </submittedName>
</protein>
<name>A0ABW0BTF4_9BACT</name>
<keyword evidence="2" id="KW-1185">Reference proteome</keyword>
<comment type="caution">
    <text evidence="1">The sequence shown here is derived from an EMBL/GenBank/DDBJ whole genome shotgun (WGS) entry which is preliminary data.</text>
</comment>
<gene>
    <name evidence="1" type="ORF">ACFPIK_04130</name>
</gene>
<dbReference type="Proteomes" id="UP001596163">
    <property type="component" value="Unassembled WGS sequence"/>
</dbReference>
<accession>A0ABW0BTF4</accession>
<reference evidence="2" key="1">
    <citation type="journal article" date="2019" name="Int. J. Syst. Evol. Microbiol.">
        <title>The Global Catalogue of Microorganisms (GCM) 10K type strain sequencing project: providing services to taxonomists for standard genome sequencing and annotation.</title>
        <authorList>
            <consortium name="The Broad Institute Genomics Platform"/>
            <consortium name="The Broad Institute Genome Sequencing Center for Infectious Disease"/>
            <person name="Wu L."/>
            <person name="Ma J."/>
        </authorList>
    </citation>
    <scope>NUCLEOTIDE SEQUENCE [LARGE SCALE GENOMIC DNA]</scope>
    <source>
        <strain evidence="2">CGMCC 1.7030</strain>
    </source>
</reference>
<dbReference type="EMBL" id="JBHSKS010000002">
    <property type="protein sequence ID" value="MFC5190941.1"/>
    <property type="molecule type" value="Genomic_DNA"/>
</dbReference>
<sequence length="57" mass="6717">MENELDTFLMSDQTVTCPNCGARTDFQEVFEDEAKVVVQIHQCFDEKCQYKFEVTEF</sequence>
<proteinExistence type="predicted"/>
<evidence type="ECO:0000313" key="1">
    <source>
        <dbReference type="EMBL" id="MFC5190941.1"/>
    </source>
</evidence>